<sequence>MDSRFDHLGLLVRELADGSRVVVSRFGGHVLSWFAGGRERLYLSRNAIADGCQPIRGGVPVCFPQFSSRGTLAKHGFARTRVWSEVPSAAADTIHLRLVEDAESLRLWPRHFALDLHVRLHPQALDVELAVCNTGGDPWSVTGALHTYIRIEDLHATRLLGLEGLRVEDMLCRTFTTSLRDSPDLSHPIDSVYHDVTGPLELRDLRQCVRIEQSGFADAVVWNPGEVAAARIADIGPGEEREFLCVEAAQVQSPVLLEAGQSWLGRQVLRIS</sequence>
<dbReference type="OrthoDB" id="9790727at2"/>
<dbReference type="InterPro" id="IPR014718">
    <property type="entry name" value="GH-type_carb-bd"/>
</dbReference>
<dbReference type="SUPFAM" id="SSF74650">
    <property type="entry name" value="Galactose mutarotase-like"/>
    <property type="match status" value="1"/>
</dbReference>
<dbReference type="RefSeq" id="WP_135283411.1">
    <property type="nucleotide sequence ID" value="NZ_SMLL01000001.1"/>
</dbReference>
<dbReference type="InterPro" id="IPR011013">
    <property type="entry name" value="Gal_mutarotase_sf_dom"/>
</dbReference>
<dbReference type="AlphaFoldDB" id="A0A4Z0C2W0"/>
<feature type="active site" evidence="5">
    <location>
        <position position="146"/>
    </location>
</feature>
<feature type="active site" evidence="5">
    <location>
        <position position="247"/>
    </location>
</feature>
<comment type="similarity">
    <text evidence="2 4">Belongs to the glucose-6-phosphate 1-epimerase family.</text>
</comment>
<accession>A0A4Z0C2W0</accession>
<dbReference type="GO" id="GO:0030246">
    <property type="term" value="F:carbohydrate binding"/>
    <property type="evidence" value="ECO:0007669"/>
    <property type="project" value="UniProtKB-UniRule"/>
</dbReference>
<dbReference type="Proteomes" id="UP000297564">
    <property type="component" value="Unassembled WGS sequence"/>
</dbReference>
<protein>
    <recommendedName>
        <fullName evidence="4">Putative glucose-6-phosphate 1-epimerase</fullName>
        <ecNumber evidence="4">5.1.3.15</ecNumber>
    </recommendedName>
</protein>
<dbReference type="EMBL" id="SMLL01000001">
    <property type="protein sequence ID" value="TFZ04529.1"/>
    <property type="molecule type" value="Genomic_DNA"/>
</dbReference>
<dbReference type="PANTHER" id="PTHR11122:SF13">
    <property type="entry name" value="GLUCOSE-6-PHOSPHATE 1-EPIMERASE"/>
    <property type="match status" value="1"/>
</dbReference>
<organism evidence="6 7">
    <name type="scientific">Ramlibacter rhizophilus</name>
    <dbReference type="NCBI Taxonomy" id="1781167"/>
    <lineage>
        <taxon>Bacteria</taxon>
        <taxon>Pseudomonadati</taxon>
        <taxon>Pseudomonadota</taxon>
        <taxon>Betaproteobacteria</taxon>
        <taxon>Burkholderiales</taxon>
        <taxon>Comamonadaceae</taxon>
        <taxon>Ramlibacter</taxon>
    </lineage>
</organism>
<dbReference type="CDD" id="cd09020">
    <property type="entry name" value="D-hex-6-P-epi_like"/>
    <property type="match status" value="1"/>
</dbReference>
<dbReference type="Gene3D" id="2.70.98.10">
    <property type="match status" value="1"/>
</dbReference>
<keyword evidence="7" id="KW-1185">Reference proteome</keyword>
<evidence type="ECO:0000256" key="3">
    <source>
        <dbReference type="ARBA" id="ARBA00023235"/>
    </source>
</evidence>
<dbReference type="Pfam" id="PF01263">
    <property type="entry name" value="Aldose_epim"/>
    <property type="match status" value="1"/>
</dbReference>
<dbReference type="PIRSF" id="PIRSF016020">
    <property type="entry name" value="PHexose_mutarotase"/>
    <property type="match status" value="1"/>
</dbReference>
<proteinExistence type="inferred from homology"/>
<dbReference type="GO" id="GO:0005975">
    <property type="term" value="P:carbohydrate metabolic process"/>
    <property type="evidence" value="ECO:0007669"/>
    <property type="project" value="InterPro"/>
</dbReference>
<evidence type="ECO:0000313" key="7">
    <source>
        <dbReference type="Proteomes" id="UP000297564"/>
    </source>
</evidence>
<evidence type="ECO:0000256" key="2">
    <source>
        <dbReference type="ARBA" id="ARBA00005866"/>
    </source>
</evidence>
<comment type="caution">
    <text evidence="6">The sequence shown here is derived from an EMBL/GenBank/DDBJ whole genome shotgun (WGS) entry which is preliminary data.</text>
</comment>
<dbReference type="EC" id="5.1.3.15" evidence="4"/>
<evidence type="ECO:0000313" key="6">
    <source>
        <dbReference type="EMBL" id="TFZ04529.1"/>
    </source>
</evidence>
<evidence type="ECO:0000256" key="5">
    <source>
        <dbReference type="PIRSR" id="PIRSR016020-1"/>
    </source>
</evidence>
<dbReference type="GO" id="GO:0005737">
    <property type="term" value="C:cytoplasm"/>
    <property type="evidence" value="ECO:0007669"/>
    <property type="project" value="TreeGrafter"/>
</dbReference>
<evidence type="ECO:0000256" key="1">
    <source>
        <dbReference type="ARBA" id="ARBA00001096"/>
    </source>
</evidence>
<comment type="catalytic activity">
    <reaction evidence="1">
        <text>alpha-D-glucose 6-phosphate = beta-D-glucose 6-phosphate</text>
        <dbReference type="Rhea" id="RHEA:16249"/>
        <dbReference type="ChEBI" id="CHEBI:58225"/>
        <dbReference type="ChEBI" id="CHEBI:58247"/>
        <dbReference type="EC" id="5.1.3.15"/>
    </reaction>
</comment>
<keyword evidence="3 4" id="KW-0413">Isomerase</keyword>
<evidence type="ECO:0000256" key="4">
    <source>
        <dbReference type="PIRNR" id="PIRNR016020"/>
    </source>
</evidence>
<reference evidence="6 7" key="1">
    <citation type="submission" date="2019-03" db="EMBL/GenBank/DDBJ databases">
        <title>Ramlibacter rhizophilus CCTCC AB2015357, whole genome shotgun sequence.</title>
        <authorList>
            <person name="Zhang X."/>
            <person name="Feng G."/>
            <person name="Zhu H."/>
        </authorList>
    </citation>
    <scope>NUCLEOTIDE SEQUENCE [LARGE SCALE GENOMIC DNA]</scope>
    <source>
        <strain evidence="6 7">CCTCC AB2015357</strain>
    </source>
</reference>
<dbReference type="PANTHER" id="PTHR11122">
    <property type="entry name" value="APOSPORY-ASSOCIATED PROTEIN C-RELATED"/>
    <property type="match status" value="1"/>
</dbReference>
<name>A0A4Z0C2W0_9BURK</name>
<dbReference type="InterPro" id="IPR008183">
    <property type="entry name" value="Aldose_1/G6P_1-epimerase"/>
</dbReference>
<dbReference type="InterPro" id="IPR025532">
    <property type="entry name" value="G6P_1-epimerase"/>
</dbReference>
<dbReference type="GO" id="GO:0047938">
    <property type="term" value="F:glucose-6-phosphate 1-epimerase activity"/>
    <property type="evidence" value="ECO:0007669"/>
    <property type="project" value="UniProtKB-UniRule"/>
</dbReference>
<gene>
    <name evidence="6" type="ORF">EZ242_01905</name>
</gene>